<dbReference type="EMBL" id="KT876913">
    <property type="protein sequence ID" value="ANJ70675.1"/>
    <property type="molecule type" value="Genomic_DNA"/>
</dbReference>
<protein>
    <submittedName>
        <fullName evidence="2">ATP synthase F0 subunit 8</fullName>
    </submittedName>
</protein>
<reference evidence="2" key="1">
    <citation type="journal article" date="2016" name="Mol. Ecol. Resour.">
        <title>Lessons from genome skimming of arthropod-preserving ethanol.</title>
        <authorList>
            <person name="Linard B."/>
            <person name="Arribas P."/>
            <person name="Andujar C."/>
            <person name="Crampton-Platt A."/>
            <person name="Vogler A.P."/>
        </authorList>
    </citation>
    <scope>NUCLEOTIDE SEQUENCE</scope>
</reference>
<accession>A0A191ZS33</accession>
<geneLocation type="mitochondrion" evidence="2"/>
<evidence type="ECO:0000313" key="2">
    <source>
        <dbReference type="EMBL" id="ANJ70675.1"/>
    </source>
</evidence>
<organism evidence="2">
    <name type="scientific">Stenus boops</name>
    <dbReference type="NCBI Taxonomy" id="878996"/>
    <lineage>
        <taxon>Eukaryota</taxon>
        <taxon>Metazoa</taxon>
        <taxon>Ecdysozoa</taxon>
        <taxon>Arthropoda</taxon>
        <taxon>Hexapoda</taxon>
        <taxon>Insecta</taxon>
        <taxon>Pterygota</taxon>
        <taxon>Neoptera</taxon>
        <taxon>Endopterygota</taxon>
        <taxon>Coleoptera</taxon>
        <taxon>Polyphaga</taxon>
        <taxon>Staphyliniformia</taxon>
        <taxon>Staphylinidae</taxon>
        <taxon>Staphylininae group</taxon>
        <taxon>Steninae</taxon>
        <taxon>Stenus</taxon>
    </lineage>
</organism>
<sequence>MFQMAPMNWTFLYFFFIMIFMIFNVKNYFSFFTTLKIKNFKMSFKKINWKW</sequence>
<name>A0A191ZS33_9COLE</name>
<keyword evidence="2" id="KW-0496">Mitochondrion</keyword>
<gene>
    <name evidence="2" type="primary">atp8</name>
</gene>
<keyword evidence="1" id="KW-0472">Membrane</keyword>
<proteinExistence type="predicted"/>
<feature type="transmembrane region" description="Helical" evidence="1">
    <location>
        <begin position="12"/>
        <end position="35"/>
    </location>
</feature>
<keyword evidence="1" id="KW-1133">Transmembrane helix</keyword>
<evidence type="ECO:0000256" key="1">
    <source>
        <dbReference type="SAM" id="Phobius"/>
    </source>
</evidence>
<dbReference type="AlphaFoldDB" id="A0A191ZS33"/>
<keyword evidence="1" id="KW-0812">Transmembrane</keyword>